<dbReference type="PROSITE" id="PS51197">
    <property type="entry name" value="HTH_RRF2_2"/>
    <property type="match status" value="1"/>
</dbReference>
<dbReference type="EMBL" id="JAPDPJ010000079">
    <property type="protein sequence ID" value="MCW3789047.1"/>
    <property type="molecule type" value="Genomic_DNA"/>
</dbReference>
<dbReference type="NCBIfam" id="TIGR00738">
    <property type="entry name" value="rrf2_super"/>
    <property type="match status" value="1"/>
</dbReference>
<dbReference type="GO" id="GO:0003700">
    <property type="term" value="F:DNA-binding transcription factor activity"/>
    <property type="evidence" value="ECO:0007669"/>
    <property type="project" value="TreeGrafter"/>
</dbReference>
<evidence type="ECO:0000313" key="2">
    <source>
        <dbReference type="Proteomes" id="UP001209229"/>
    </source>
</evidence>
<organism evidence="1 2">
    <name type="scientific">Plebeiibacterium sediminum</name>
    <dbReference type="NCBI Taxonomy" id="2992112"/>
    <lineage>
        <taxon>Bacteria</taxon>
        <taxon>Pseudomonadati</taxon>
        <taxon>Bacteroidota</taxon>
        <taxon>Bacteroidia</taxon>
        <taxon>Marinilabiliales</taxon>
        <taxon>Marinilabiliaceae</taxon>
        <taxon>Plebeiibacterium</taxon>
    </lineage>
</organism>
<dbReference type="InterPro" id="IPR036390">
    <property type="entry name" value="WH_DNA-bd_sf"/>
</dbReference>
<gene>
    <name evidence="1" type="ORF">OM075_21445</name>
</gene>
<accession>A0AAE3SHB6</accession>
<comment type="caution">
    <text evidence="1">The sequence shown here is derived from an EMBL/GenBank/DDBJ whole genome shotgun (WGS) entry which is preliminary data.</text>
</comment>
<dbReference type="RefSeq" id="WP_301192603.1">
    <property type="nucleotide sequence ID" value="NZ_JAPDPJ010000079.1"/>
</dbReference>
<protein>
    <submittedName>
        <fullName evidence="1">Rrf2 family transcriptional regulator</fullName>
    </submittedName>
</protein>
<dbReference type="SUPFAM" id="SSF46785">
    <property type="entry name" value="Winged helix' DNA-binding domain"/>
    <property type="match status" value="1"/>
</dbReference>
<dbReference type="PANTHER" id="PTHR33221">
    <property type="entry name" value="WINGED HELIX-TURN-HELIX TRANSCRIPTIONAL REGULATOR, RRF2 FAMILY"/>
    <property type="match status" value="1"/>
</dbReference>
<dbReference type="PANTHER" id="PTHR33221:SF15">
    <property type="entry name" value="HTH-TYPE TRANSCRIPTIONAL REGULATOR YWGB-RELATED"/>
    <property type="match status" value="1"/>
</dbReference>
<reference evidence="1" key="1">
    <citation type="submission" date="2022-10" db="EMBL/GenBank/DDBJ databases">
        <authorList>
            <person name="Yu W.X."/>
        </authorList>
    </citation>
    <scope>NUCLEOTIDE SEQUENCE</scope>
    <source>
        <strain evidence="1">AAT</strain>
    </source>
</reference>
<keyword evidence="2" id="KW-1185">Reference proteome</keyword>
<dbReference type="AlphaFoldDB" id="A0AAE3SHB6"/>
<dbReference type="InterPro" id="IPR036388">
    <property type="entry name" value="WH-like_DNA-bd_sf"/>
</dbReference>
<dbReference type="Pfam" id="PF02082">
    <property type="entry name" value="Rrf2"/>
    <property type="match status" value="1"/>
</dbReference>
<sequence length="142" mass="16205">MKLSKKTEYGLRFLLSLAELSEERYMGIYQISLRHNIPMKFLEAIAVTLKKSGMLEVKKGAGGGYRLRVLPNEISLLMVYEALEGGYKKELPIKDSDSNNQKAVYSVVNQVINDMAEALGRKTLADIQKEFRDMNESLMYYI</sequence>
<dbReference type="InterPro" id="IPR000944">
    <property type="entry name" value="Tscrpt_reg_Rrf2"/>
</dbReference>
<dbReference type="Gene3D" id="1.10.10.10">
    <property type="entry name" value="Winged helix-like DNA-binding domain superfamily/Winged helix DNA-binding domain"/>
    <property type="match status" value="1"/>
</dbReference>
<proteinExistence type="predicted"/>
<name>A0AAE3SHB6_9BACT</name>
<evidence type="ECO:0000313" key="1">
    <source>
        <dbReference type="EMBL" id="MCW3789047.1"/>
    </source>
</evidence>
<dbReference type="GO" id="GO:0005829">
    <property type="term" value="C:cytosol"/>
    <property type="evidence" value="ECO:0007669"/>
    <property type="project" value="TreeGrafter"/>
</dbReference>
<dbReference type="Proteomes" id="UP001209229">
    <property type="component" value="Unassembled WGS sequence"/>
</dbReference>